<reference evidence="7 8" key="2">
    <citation type="submission" date="2016-12" db="EMBL/GenBank/DDBJ databases">
        <title>Genome sequencing and description of Paenibacillus sp. nov. from high altitude lake in the Indian Trans- Himalayas.</title>
        <authorList>
            <person name="Kiran S."/>
            <person name="Swarnkar M.K."/>
            <person name="Rana A."/>
            <person name="Tewari R."/>
            <person name="Gulati A."/>
        </authorList>
    </citation>
    <scope>NUCLEOTIDE SEQUENCE [LARGE SCALE GENOMIC DNA]</scope>
    <source>
        <strain evidence="7 8">IHBB 9951</strain>
    </source>
</reference>
<dbReference type="Pfam" id="PF00155">
    <property type="entry name" value="Aminotran_1_2"/>
    <property type="match status" value="1"/>
</dbReference>
<dbReference type="EMBL" id="MRVI01000001">
    <property type="protein sequence ID" value="OOC64238.1"/>
    <property type="molecule type" value="Genomic_DNA"/>
</dbReference>
<dbReference type="InterPro" id="IPR004838">
    <property type="entry name" value="NHTrfase_class1_PyrdxlP-BS"/>
</dbReference>
<dbReference type="InterPro" id="IPR004839">
    <property type="entry name" value="Aminotransferase_I/II_large"/>
</dbReference>
<evidence type="ECO:0000313" key="7">
    <source>
        <dbReference type="EMBL" id="OOC64238.1"/>
    </source>
</evidence>
<evidence type="ECO:0000256" key="3">
    <source>
        <dbReference type="ARBA" id="ARBA00022679"/>
    </source>
</evidence>
<dbReference type="InterPro" id="IPR015424">
    <property type="entry name" value="PyrdxlP-dep_Trfase"/>
</dbReference>
<dbReference type="EC" id="2.6.1.-" evidence="4"/>
<name>A0A1B2E9V5_9BACL</name>
<dbReference type="CDD" id="cd00609">
    <property type="entry name" value="AAT_like"/>
    <property type="match status" value="1"/>
</dbReference>
<dbReference type="AlphaFoldDB" id="A0A1B2E9V5"/>
<evidence type="ECO:0000313" key="6">
    <source>
        <dbReference type="EMBL" id="ANY76760.1"/>
    </source>
</evidence>
<protein>
    <recommendedName>
        <fullName evidence="4">Aminotransferase</fullName>
        <ecNumber evidence="4">2.6.1.-</ecNumber>
    </recommendedName>
</protein>
<dbReference type="InterPro" id="IPR015421">
    <property type="entry name" value="PyrdxlP-dep_Trfase_major"/>
</dbReference>
<keyword evidence="8" id="KW-1185">Reference proteome</keyword>
<evidence type="ECO:0000256" key="4">
    <source>
        <dbReference type="RuleBase" id="RU000481"/>
    </source>
</evidence>
<sequence length="404" mass="43861">MATRRSWRADKLSHLGSSIFAEVAKWKQEALQAGKQVIDLGIGSPDRGPSISIREHLSSEVLKEDNYSYPGTTGTAEFRDQCAAWMSYRFGVQVNPDTEILALMGSQDGLSHLAQAICNPGDIAIVPDPGYPIYTGSLAIAGVTPWLVPLKEEQGFLPDLNSIPEDVWERAVFILLNIPGNPAAAQADLPFFEALVDKAKKHGVLIVHDMAYSELVFDGGRSLSVLQVHGAKDVAVELHSFSKSFNMAGCRIGFLTGNPEAVASLREFKDNIDYGVFKPIQSAAAAALKEAMAGAEAGNEAASLYESRRDVLVAALAEAGWEVQKPCATMFLWAKLPPAFLQRDQPWSSRRFARELLLKTGVAVIPGDAFGSEGEGFVRIALVQEEQVLREAARRIGSFLNEFA</sequence>
<accession>A0A1B2E9V5</accession>
<organism evidence="6">
    <name type="scientific">Paenibacillus ihbetae</name>
    <dbReference type="NCBI Taxonomy" id="1870820"/>
    <lineage>
        <taxon>Bacteria</taxon>
        <taxon>Bacillati</taxon>
        <taxon>Bacillota</taxon>
        <taxon>Bacilli</taxon>
        <taxon>Bacillales</taxon>
        <taxon>Paenibacillaceae</taxon>
        <taxon>Paenibacillus</taxon>
    </lineage>
</organism>
<dbReference type="PANTHER" id="PTHR42832:SF2">
    <property type="entry name" value="ASPARTATE TRANSAMINASE"/>
    <property type="match status" value="1"/>
</dbReference>
<keyword evidence="2 4" id="KW-0032">Aminotransferase</keyword>
<evidence type="ECO:0000313" key="8">
    <source>
        <dbReference type="Proteomes" id="UP000189059"/>
    </source>
</evidence>
<dbReference type="SUPFAM" id="SSF53383">
    <property type="entry name" value="PLP-dependent transferases"/>
    <property type="match status" value="1"/>
</dbReference>
<dbReference type="Gene3D" id="3.40.640.10">
    <property type="entry name" value="Type I PLP-dependent aspartate aminotransferase-like (Major domain)"/>
    <property type="match status" value="1"/>
</dbReference>
<dbReference type="EMBL" id="CP016809">
    <property type="protein sequence ID" value="ANY76760.1"/>
    <property type="molecule type" value="Genomic_DNA"/>
</dbReference>
<evidence type="ECO:0000256" key="1">
    <source>
        <dbReference type="ARBA" id="ARBA00001933"/>
    </source>
</evidence>
<dbReference type="KEGG" id="pib:BBD41_27490"/>
<comment type="similarity">
    <text evidence="4">Belongs to the class-I pyridoxal-phosphate-dependent aminotransferase family.</text>
</comment>
<dbReference type="InterPro" id="IPR050881">
    <property type="entry name" value="LL-DAP_aminotransferase"/>
</dbReference>
<dbReference type="InterPro" id="IPR015422">
    <property type="entry name" value="PyrdxlP-dep_Trfase_small"/>
</dbReference>
<evidence type="ECO:0000259" key="5">
    <source>
        <dbReference type="Pfam" id="PF00155"/>
    </source>
</evidence>
<comment type="cofactor">
    <cofactor evidence="1 4">
        <name>pyridoxal 5'-phosphate</name>
        <dbReference type="ChEBI" id="CHEBI:597326"/>
    </cofactor>
</comment>
<gene>
    <name evidence="7" type="ORF">BBD40_08150</name>
    <name evidence="6" type="ORF">BBD41_27490</name>
</gene>
<dbReference type="PROSITE" id="PS00105">
    <property type="entry name" value="AA_TRANSFER_CLASS_1"/>
    <property type="match status" value="1"/>
</dbReference>
<dbReference type="Gene3D" id="3.90.1150.10">
    <property type="entry name" value="Aspartate Aminotransferase, domain 1"/>
    <property type="match status" value="1"/>
</dbReference>
<keyword evidence="3 4" id="KW-0808">Transferase</keyword>
<reference evidence="6" key="1">
    <citation type="submission" date="2016-08" db="EMBL/GenBank/DDBJ databases">
        <title>Complete Genome Seqeunce of Paenibacillus sp. nov. IHBB 9852 from high altitute lake of Indian trans-Himalayas.</title>
        <authorList>
            <person name="Kiran S."/>
            <person name="Swarnkar M.K."/>
            <person name="Rana A."/>
            <person name="Tewari R."/>
            <person name="Gulati A."/>
        </authorList>
    </citation>
    <scope>NUCLEOTIDE SEQUENCE [LARGE SCALE GENOMIC DNA]</scope>
    <source>
        <strain evidence="6">IHBB 9852</strain>
    </source>
</reference>
<dbReference type="PANTHER" id="PTHR42832">
    <property type="entry name" value="AMINO ACID AMINOTRANSFERASE"/>
    <property type="match status" value="1"/>
</dbReference>
<dbReference type="GO" id="GO:0008483">
    <property type="term" value="F:transaminase activity"/>
    <property type="evidence" value="ECO:0007669"/>
    <property type="project" value="UniProtKB-KW"/>
</dbReference>
<dbReference type="GO" id="GO:0030170">
    <property type="term" value="F:pyridoxal phosphate binding"/>
    <property type="evidence" value="ECO:0007669"/>
    <property type="project" value="InterPro"/>
</dbReference>
<evidence type="ECO:0000256" key="2">
    <source>
        <dbReference type="ARBA" id="ARBA00022576"/>
    </source>
</evidence>
<proteinExistence type="inferred from homology"/>
<feature type="domain" description="Aminotransferase class I/classII large" evidence="5">
    <location>
        <begin position="36"/>
        <end position="396"/>
    </location>
</feature>
<dbReference type="Proteomes" id="UP000189059">
    <property type="component" value="Unassembled WGS sequence"/>
</dbReference>